<reference evidence="2" key="1">
    <citation type="journal article" date="2019" name="Int. J. Syst. Evol. Microbiol.">
        <title>The Global Catalogue of Microorganisms (GCM) 10K type strain sequencing project: providing services to taxonomists for standard genome sequencing and annotation.</title>
        <authorList>
            <consortium name="The Broad Institute Genomics Platform"/>
            <consortium name="The Broad Institute Genome Sequencing Center for Infectious Disease"/>
            <person name="Wu L."/>
            <person name="Ma J."/>
        </authorList>
    </citation>
    <scope>NUCLEOTIDE SEQUENCE [LARGE SCALE GENOMIC DNA]</scope>
    <source>
        <strain evidence="2">KCTC 52232</strain>
    </source>
</reference>
<keyword evidence="2" id="KW-1185">Reference proteome</keyword>
<dbReference type="EMBL" id="JBHUON010000034">
    <property type="protein sequence ID" value="MFD2866746.1"/>
    <property type="molecule type" value="Genomic_DNA"/>
</dbReference>
<sequence>MYKPLAFLIVLATLAFKAEEPTLKGTWEYCGGKVNGKASPPATTYAQQRRYTKGSFQAFAVEKGQPDLKYESGNYTLSADTCAETQTYCLQSQDLIYVTVRYHYLVRNDTLILNGKLPGGAVVEDYWKRLK</sequence>
<dbReference type="Proteomes" id="UP001597601">
    <property type="component" value="Unassembled WGS sequence"/>
</dbReference>
<dbReference type="Gene3D" id="2.40.128.490">
    <property type="entry name" value="Uncharacterised protein PF14869, DUF4488"/>
    <property type="match status" value="1"/>
</dbReference>
<comment type="caution">
    <text evidence="1">The sequence shown here is derived from an EMBL/GenBank/DDBJ whole genome shotgun (WGS) entry which is preliminary data.</text>
</comment>
<name>A0ABW5XUX3_9SPHI</name>
<accession>A0ABW5XUX3</accession>
<gene>
    <name evidence="1" type="ORF">ACFSYC_18770</name>
</gene>
<organism evidence="1 2">
    <name type="scientific">Mucilaginibacter antarcticus</name>
    <dbReference type="NCBI Taxonomy" id="1855725"/>
    <lineage>
        <taxon>Bacteria</taxon>
        <taxon>Pseudomonadati</taxon>
        <taxon>Bacteroidota</taxon>
        <taxon>Sphingobacteriia</taxon>
        <taxon>Sphingobacteriales</taxon>
        <taxon>Sphingobacteriaceae</taxon>
        <taxon>Mucilaginibacter</taxon>
    </lineage>
</organism>
<dbReference type="RefSeq" id="WP_377130390.1">
    <property type="nucleotide sequence ID" value="NZ_JBHUON010000034.1"/>
</dbReference>
<proteinExistence type="predicted"/>
<evidence type="ECO:0000313" key="1">
    <source>
        <dbReference type="EMBL" id="MFD2866746.1"/>
    </source>
</evidence>
<evidence type="ECO:0008006" key="3">
    <source>
        <dbReference type="Google" id="ProtNLM"/>
    </source>
</evidence>
<protein>
    <recommendedName>
        <fullName evidence="3">Lipocalin-like protein</fullName>
    </recommendedName>
</protein>
<evidence type="ECO:0000313" key="2">
    <source>
        <dbReference type="Proteomes" id="UP001597601"/>
    </source>
</evidence>